<organism evidence="2 3">
    <name type="scientific">Alkalihalophilus pseudofirmus (strain ATCC BAA-2126 / JCM 17055 / OF4)</name>
    <name type="common">Bacillus pseudofirmus</name>
    <dbReference type="NCBI Taxonomy" id="398511"/>
    <lineage>
        <taxon>Bacteria</taxon>
        <taxon>Bacillati</taxon>
        <taxon>Bacillota</taxon>
        <taxon>Bacilli</taxon>
        <taxon>Bacillales</taxon>
        <taxon>Bacillaceae</taxon>
        <taxon>Alkalihalophilus</taxon>
    </lineage>
</organism>
<feature type="domain" description="Helicase HerA central" evidence="1">
    <location>
        <begin position="126"/>
        <end position="407"/>
    </location>
</feature>
<dbReference type="eggNOG" id="COG0433">
    <property type="taxonomic scope" value="Bacteria"/>
</dbReference>
<dbReference type="PANTHER" id="PTHR42957:SF1">
    <property type="entry name" value="HELICASE MJ1565-RELATED"/>
    <property type="match status" value="1"/>
</dbReference>
<evidence type="ECO:0000313" key="3">
    <source>
        <dbReference type="Proteomes" id="UP000001544"/>
    </source>
</evidence>
<proteinExistence type="predicted"/>
<evidence type="ECO:0000313" key="2">
    <source>
        <dbReference type="EMBL" id="ADC50041.1"/>
    </source>
</evidence>
<dbReference type="SUPFAM" id="SSF52540">
    <property type="entry name" value="P-loop containing nucleoside triphosphate hydrolases"/>
    <property type="match status" value="1"/>
</dbReference>
<dbReference type="AlphaFoldDB" id="D3FTG8"/>
<evidence type="ECO:0000259" key="1">
    <source>
        <dbReference type="Pfam" id="PF01935"/>
    </source>
</evidence>
<dbReference type="RefSeq" id="WP_012957407.1">
    <property type="nucleotide sequence ID" value="NC_013791.2"/>
</dbReference>
<protein>
    <recommendedName>
        <fullName evidence="1">Helicase HerA central domain-containing protein</fullName>
    </recommendedName>
</protein>
<dbReference type="PANTHER" id="PTHR42957">
    <property type="entry name" value="HELICASE MJ1565-RELATED"/>
    <property type="match status" value="1"/>
</dbReference>
<sequence>MINIDEEKIAKVVSVLPNKIKIEVTNIELFKVENEKFAVGSYLRVSDSDDCALISVIENFTIEKKDNQESHYVLEAVPLGFLDADGKFSRGGNNIAIPPTDVELARNDEIQNIYDVLDEESKFCFSKLSQDTNISVPVNGDKFFNKHIAVVGSTGSGKSHTVTKVLQEAINQKVSSYPGLNNSHIVLFDIHSEYKSAFPDCNYIDVESLLLPYWLMNGEELEELFVESGENQSYNQSSILRRVITRNKQKHNNYDEDITFDTPVKFSIAEVLNCITNLSKETRKAKQPTVICIEELGDEGKEFEDDDKFDFYFNKELQFKEIKPQSVNKGTYNDGTLEKFISRIRNKISDKRLGFLFSEEAKESSFEDILRQLIGYKNDAEANITISDLSGVPFEVLSTTVSLISRLLFEYGYFYKKHISEDSKEITNTPCPLLLVYEEAHKYVPKIKSAKYNASRTSIERIAKEGRKYGVTAMIVSQRPSEISETIFSQCSNFISMRLTNPEDQNYVKRLLPDVVGPITDSLSTLKEGEAILIGDSIIMPSLVKIDRCHPQPSSNDIPYLKEWKKEWVNTNFEEIINKWVN</sequence>
<dbReference type="InterPro" id="IPR002789">
    <property type="entry name" value="HerA_central"/>
</dbReference>
<dbReference type="Proteomes" id="UP000001544">
    <property type="component" value="Chromosome"/>
</dbReference>
<dbReference type="EMBL" id="CP001878">
    <property type="protein sequence ID" value="ADC50041.1"/>
    <property type="molecule type" value="Genomic_DNA"/>
</dbReference>
<name>D3FTG8_ALKPO</name>
<reference evidence="2 3" key="1">
    <citation type="journal article" date="2011" name="Environ. Microbiol.">
        <title>Genome of alkaliphilic Bacillus pseudofirmus OF4 reveals adaptations that support the ability to grow in an external pH range from 7.5 to 11.4.</title>
        <authorList>
            <person name="Janto B."/>
            <person name="Ahmed A."/>
            <person name="Ito M."/>
            <person name="Liu J."/>
            <person name="Hicks D.B."/>
            <person name="Pagni S."/>
            <person name="Fackelmayer O.J."/>
            <person name="Smith T.A."/>
            <person name="Earl J."/>
            <person name="Elbourne L.D."/>
            <person name="Hassan K."/>
            <person name="Paulsen I.T."/>
            <person name="Kolsto A.B."/>
            <person name="Tourasse N.J."/>
            <person name="Ehrlich G.D."/>
            <person name="Boissy R."/>
            <person name="Ivey D.M."/>
            <person name="Li G."/>
            <person name="Xue Y."/>
            <person name="Ma Y."/>
            <person name="Hu F.Z."/>
            <person name="Krulwich T.A."/>
        </authorList>
    </citation>
    <scope>NUCLEOTIDE SEQUENCE [LARGE SCALE GENOMIC DNA]</scope>
    <source>
        <strain evidence="3">ATCC BAA-2126 / JCM 17055 / OF4</strain>
    </source>
</reference>
<dbReference type="NCBIfam" id="NF042944">
    <property type="entry name" value="HerA_antiphage_2"/>
    <property type="match status" value="1"/>
</dbReference>
<dbReference type="KEGG" id="bpf:BpOF4_09930"/>
<dbReference type="InterPro" id="IPR008571">
    <property type="entry name" value="HerA-like"/>
</dbReference>
<accession>D3FTG8</accession>
<dbReference type="HOGENOM" id="CLU_023842_1_0_9"/>
<dbReference type="InterPro" id="IPR027417">
    <property type="entry name" value="P-loop_NTPase"/>
</dbReference>
<dbReference type="Pfam" id="PF01935">
    <property type="entry name" value="DUF87"/>
    <property type="match status" value="1"/>
</dbReference>
<dbReference type="STRING" id="398511.BpOF4_09930"/>
<gene>
    <name evidence="2" type="ordered locus">BpOF4_09930</name>
</gene>
<keyword evidence="3" id="KW-1185">Reference proteome</keyword>
<dbReference type="Gene3D" id="3.40.50.300">
    <property type="entry name" value="P-loop containing nucleotide triphosphate hydrolases"/>
    <property type="match status" value="2"/>
</dbReference>